<dbReference type="Pfam" id="PF11248">
    <property type="entry name" value="DUF3046"/>
    <property type="match status" value="1"/>
</dbReference>
<organism evidence="1 2">
    <name type="scientific">Pseudonocardia bannensis</name>
    <dbReference type="NCBI Taxonomy" id="630973"/>
    <lineage>
        <taxon>Bacteria</taxon>
        <taxon>Bacillati</taxon>
        <taxon>Actinomycetota</taxon>
        <taxon>Actinomycetes</taxon>
        <taxon>Pseudonocardiales</taxon>
        <taxon>Pseudonocardiaceae</taxon>
        <taxon>Pseudonocardia</taxon>
    </lineage>
</organism>
<evidence type="ECO:0000313" key="1">
    <source>
        <dbReference type="EMBL" id="NMH92531.1"/>
    </source>
</evidence>
<dbReference type="InterPro" id="IPR021408">
    <property type="entry name" value="DUF3046"/>
</dbReference>
<accession>A0A848DJ73</accession>
<keyword evidence="2" id="KW-1185">Reference proteome</keyword>
<dbReference type="AlphaFoldDB" id="A0A848DJ73"/>
<gene>
    <name evidence="1" type="ORF">HF519_13325</name>
</gene>
<comment type="caution">
    <text evidence="1">The sequence shown here is derived from an EMBL/GenBank/DDBJ whole genome shotgun (WGS) entry which is preliminary data.</text>
</comment>
<dbReference type="RefSeq" id="WP_169413238.1">
    <property type="nucleotide sequence ID" value="NZ_JAAXKZ010000041.1"/>
</dbReference>
<protein>
    <submittedName>
        <fullName evidence="1">DUF3046 domain-containing protein</fullName>
    </submittedName>
</protein>
<evidence type="ECO:0000313" key="2">
    <source>
        <dbReference type="Proteomes" id="UP000586918"/>
    </source>
</evidence>
<proteinExistence type="predicted"/>
<dbReference type="Proteomes" id="UP000586918">
    <property type="component" value="Unassembled WGS sequence"/>
</dbReference>
<name>A0A848DJ73_9PSEU</name>
<reference evidence="1 2" key="1">
    <citation type="submission" date="2020-04" db="EMBL/GenBank/DDBJ databases">
        <authorList>
            <person name="Klaysubun C."/>
            <person name="Duangmal K."/>
            <person name="Lipun K."/>
        </authorList>
    </citation>
    <scope>NUCLEOTIDE SEQUENCE [LARGE SCALE GENOMIC DNA]</scope>
    <source>
        <strain evidence="1 2">DSM 45300</strain>
    </source>
</reference>
<sequence length="64" mass="7243">MRLTHFRELMEGEFGAVRAGSLARDHVFSQLGGRTVEQALEDGIDPKKVWLAVCEAYDVPARRR</sequence>
<dbReference type="EMBL" id="JAAXKZ010000041">
    <property type="protein sequence ID" value="NMH92531.1"/>
    <property type="molecule type" value="Genomic_DNA"/>
</dbReference>